<evidence type="ECO:0000313" key="3">
    <source>
        <dbReference type="Proteomes" id="UP000193240"/>
    </source>
</evidence>
<evidence type="ECO:0000256" key="1">
    <source>
        <dbReference type="SAM" id="MobiDB-lite"/>
    </source>
</evidence>
<dbReference type="EMBL" id="KZ107852">
    <property type="protein sequence ID" value="OSS46119.1"/>
    <property type="molecule type" value="Genomic_DNA"/>
</dbReference>
<dbReference type="STRING" id="105696.A0A1Y2LR96"/>
<gene>
    <name evidence="2" type="ORF">B5807_08177</name>
</gene>
<evidence type="ECO:0000313" key="2">
    <source>
        <dbReference type="EMBL" id="OSS46119.1"/>
    </source>
</evidence>
<keyword evidence="3" id="KW-1185">Reference proteome</keyword>
<reference evidence="2 3" key="1">
    <citation type="journal article" date="2017" name="Genome Announc.">
        <title>Genome sequence of the saprophytic ascomycete Epicoccum nigrum ICMP 19927 strain isolated from New Zealand.</title>
        <authorList>
            <person name="Fokin M."/>
            <person name="Fleetwood D."/>
            <person name="Weir B.S."/>
            <person name="Villas-Boas S.G."/>
        </authorList>
    </citation>
    <scope>NUCLEOTIDE SEQUENCE [LARGE SCALE GENOMIC DNA]</scope>
    <source>
        <strain evidence="2 3">ICMP 19927</strain>
    </source>
</reference>
<dbReference type="AlphaFoldDB" id="A0A1Y2LR96"/>
<feature type="region of interest" description="Disordered" evidence="1">
    <location>
        <begin position="154"/>
        <end position="184"/>
    </location>
</feature>
<accession>A0A1Y2LR96</accession>
<proteinExistence type="predicted"/>
<dbReference type="InParanoid" id="A0A1Y2LR96"/>
<dbReference type="Proteomes" id="UP000193240">
    <property type="component" value="Unassembled WGS sequence"/>
</dbReference>
<feature type="region of interest" description="Disordered" evidence="1">
    <location>
        <begin position="46"/>
        <end position="75"/>
    </location>
</feature>
<name>A0A1Y2LR96_EPING</name>
<protein>
    <recommendedName>
        <fullName evidence="4">BAG domain-containing protein</fullName>
    </recommendedName>
</protein>
<sequence>MSNRNCPLIQYLHSLNDGVKSGTTSSDRDSSNSMASCKLRGTARLSGVCGSDGTNRHSGGRTRSSVSARVSTASRTHATLPQTNLRHHARRTSTSTSTIMFAQTPLRARAAAARTISAQASRRAYSSRAADMPARNMPIRTLLRSTLPRASTTLAQRGPPYLSSAQLHTQPPPARARSPSPAPRYEVRNQSLLAAPGGWTRFSTRTSLSSVRTFTSSPKIGWPAESTPAEDIPADLQKTIDEHIEAITELFATAKDEFEIAAEETDKNTTYAEADREACREELDTLLAYYGRVVSEGGEVVGAEVKRRVGHRIRELKAGVEAMEARAIEHD</sequence>
<feature type="compositionally biased region" description="Low complexity" evidence="1">
    <location>
        <begin position="61"/>
        <end position="75"/>
    </location>
</feature>
<evidence type="ECO:0008006" key="4">
    <source>
        <dbReference type="Google" id="ProtNLM"/>
    </source>
</evidence>
<organism evidence="2 3">
    <name type="scientific">Epicoccum nigrum</name>
    <name type="common">Soil fungus</name>
    <name type="synonym">Epicoccum purpurascens</name>
    <dbReference type="NCBI Taxonomy" id="105696"/>
    <lineage>
        <taxon>Eukaryota</taxon>
        <taxon>Fungi</taxon>
        <taxon>Dikarya</taxon>
        <taxon>Ascomycota</taxon>
        <taxon>Pezizomycotina</taxon>
        <taxon>Dothideomycetes</taxon>
        <taxon>Pleosporomycetidae</taxon>
        <taxon>Pleosporales</taxon>
        <taxon>Pleosporineae</taxon>
        <taxon>Didymellaceae</taxon>
        <taxon>Epicoccum</taxon>
    </lineage>
</organism>